<dbReference type="SMART" id="SM00530">
    <property type="entry name" value="HTH_XRE"/>
    <property type="match status" value="1"/>
</dbReference>
<dbReference type="Proteomes" id="UP000317316">
    <property type="component" value="Unassembled WGS sequence"/>
</dbReference>
<dbReference type="OrthoDB" id="9805309at2"/>
<reference evidence="2 3" key="1">
    <citation type="submission" date="2019-05" db="EMBL/GenBank/DDBJ databases">
        <title>Psychrobacillus vulpis sp. nov., a new species isolated from feces of a red fox that inhabits in The Tablas de Daimiel Natural Park, Albacete, Spain.</title>
        <authorList>
            <person name="Rodriguez M."/>
            <person name="Reina J.C."/>
            <person name="Bejar V."/>
            <person name="Llamas I."/>
        </authorList>
    </citation>
    <scope>NUCLEOTIDE SEQUENCE [LARGE SCALE GENOMIC DNA]</scope>
    <source>
        <strain evidence="2 3">NEAU-3TGS17</strain>
    </source>
</reference>
<name>A0A544TAM9_9BACI</name>
<dbReference type="RefSeq" id="WP_142538391.1">
    <property type="nucleotide sequence ID" value="NZ_BMIE01000003.1"/>
</dbReference>
<dbReference type="Pfam" id="PF13443">
    <property type="entry name" value="HTH_26"/>
    <property type="match status" value="1"/>
</dbReference>
<dbReference type="GO" id="GO:0003677">
    <property type="term" value="F:DNA binding"/>
    <property type="evidence" value="ECO:0007669"/>
    <property type="project" value="InterPro"/>
</dbReference>
<gene>
    <name evidence="2" type="ORF">FG382_08090</name>
</gene>
<organism evidence="2 3">
    <name type="scientific">Psychrobacillus lasiicapitis</name>
    <dbReference type="NCBI Taxonomy" id="1636719"/>
    <lineage>
        <taxon>Bacteria</taxon>
        <taxon>Bacillati</taxon>
        <taxon>Bacillota</taxon>
        <taxon>Bacilli</taxon>
        <taxon>Bacillales</taxon>
        <taxon>Bacillaceae</taxon>
        <taxon>Psychrobacillus</taxon>
    </lineage>
</organism>
<accession>A0A544TAM9</accession>
<protein>
    <submittedName>
        <fullName evidence="2">Helix-turn-helix transcriptional regulator</fullName>
    </submittedName>
</protein>
<keyword evidence="3" id="KW-1185">Reference proteome</keyword>
<dbReference type="PANTHER" id="PTHR37301:SF1">
    <property type="entry name" value="DNA-BINDING PROTEIN"/>
    <property type="match status" value="1"/>
</dbReference>
<dbReference type="InterPro" id="IPR010982">
    <property type="entry name" value="Lambda_DNA-bd_dom_sf"/>
</dbReference>
<dbReference type="PROSITE" id="PS50943">
    <property type="entry name" value="HTH_CROC1"/>
    <property type="match status" value="1"/>
</dbReference>
<sequence>MKIRVTLQELLDERDLSQHQLSKLTDIPQPAINLMCLNKTVRFPLDRLAKICEVLECEITDILKLEKEPSE</sequence>
<dbReference type="PANTHER" id="PTHR37301">
    <property type="entry name" value="DNA-BINDING PROTEIN-RELATED"/>
    <property type="match status" value="1"/>
</dbReference>
<evidence type="ECO:0000259" key="1">
    <source>
        <dbReference type="PROSITE" id="PS50943"/>
    </source>
</evidence>
<dbReference type="Gene3D" id="1.10.260.40">
    <property type="entry name" value="lambda repressor-like DNA-binding domains"/>
    <property type="match status" value="1"/>
</dbReference>
<evidence type="ECO:0000313" key="3">
    <source>
        <dbReference type="Proteomes" id="UP000317316"/>
    </source>
</evidence>
<dbReference type="EMBL" id="VDGH01000004">
    <property type="protein sequence ID" value="TQR14408.1"/>
    <property type="molecule type" value="Genomic_DNA"/>
</dbReference>
<dbReference type="InterPro" id="IPR001387">
    <property type="entry name" value="Cro/C1-type_HTH"/>
</dbReference>
<comment type="caution">
    <text evidence="2">The sequence shown here is derived from an EMBL/GenBank/DDBJ whole genome shotgun (WGS) entry which is preliminary data.</text>
</comment>
<evidence type="ECO:0000313" key="2">
    <source>
        <dbReference type="EMBL" id="TQR14408.1"/>
    </source>
</evidence>
<dbReference type="AlphaFoldDB" id="A0A544TAM9"/>
<proteinExistence type="predicted"/>
<feature type="domain" description="HTH cro/C1-type" evidence="1">
    <location>
        <begin position="7"/>
        <end position="62"/>
    </location>
</feature>
<dbReference type="SUPFAM" id="SSF47413">
    <property type="entry name" value="lambda repressor-like DNA-binding domains"/>
    <property type="match status" value="1"/>
</dbReference>